<dbReference type="STRING" id="685588.A0A067SIZ3"/>
<gene>
    <name evidence="3" type="ORF">GALMADRAFT_257992</name>
</gene>
<dbReference type="PROSITE" id="PS50181">
    <property type="entry name" value="FBOX"/>
    <property type="match status" value="1"/>
</dbReference>
<dbReference type="Gene3D" id="1.20.1280.50">
    <property type="match status" value="1"/>
</dbReference>
<dbReference type="EMBL" id="KL142413">
    <property type="protein sequence ID" value="KDR67709.1"/>
    <property type="molecule type" value="Genomic_DNA"/>
</dbReference>
<dbReference type="SMART" id="SM00256">
    <property type="entry name" value="FBOX"/>
    <property type="match status" value="1"/>
</dbReference>
<proteinExistence type="predicted"/>
<reference evidence="4" key="1">
    <citation type="journal article" date="2014" name="Proc. Natl. Acad. Sci. U.S.A.">
        <title>Extensive sampling of basidiomycete genomes demonstrates inadequacy of the white-rot/brown-rot paradigm for wood decay fungi.</title>
        <authorList>
            <person name="Riley R."/>
            <person name="Salamov A.A."/>
            <person name="Brown D.W."/>
            <person name="Nagy L.G."/>
            <person name="Floudas D."/>
            <person name="Held B.W."/>
            <person name="Levasseur A."/>
            <person name="Lombard V."/>
            <person name="Morin E."/>
            <person name="Otillar R."/>
            <person name="Lindquist E.A."/>
            <person name="Sun H."/>
            <person name="LaButti K.M."/>
            <person name="Schmutz J."/>
            <person name="Jabbour D."/>
            <person name="Luo H."/>
            <person name="Baker S.E."/>
            <person name="Pisabarro A.G."/>
            <person name="Walton J.D."/>
            <person name="Blanchette R.A."/>
            <person name="Henrissat B."/>
            <person name="Martin F."/>
            <person name="Cullen D."/>
            <person name="Hibbett D.S."/>
            <person name="Grigoriev I.V."/>
        </authorList>
    </citation>
    <scope>NUCLEOTIDE SEQUENCE [LARGE SCALE GENOMIC DNA]</scope>
    <source>
        <strain evidence="4">CBS 339.88</strain>
    </source>
</reference>
<evidence type="ECO:0000313" key="3">
    <source>
        <dbReference type="EMBL" id="KDR67709.1"/>
    </source>
</evidence>
<keyword evidence="4" id="KW-1185">Reference proteome</keyword>
<dbReference type="OrthoDB" id="3211970at2759"/>
<feature type="compositionally biased region" description="Polar residues" evidence="1">
    <location>
        <begin position="439"/>
        <end position="456"/>
    </location>
</feature>
<dbReference type="AlphaFoldDB" id="A0A067SIZ3"/>
<name>A0A067SIZ3_GALM3</name>
<evidence type="ECO:0000256" key="1">
    <source>
        <dbReference type="SAM" id="MobiDB-lite"/>
    </source>
</evidence>
<feature type="region of interest" description="Disordered" evidence="1">
    <location>
        <begin position="439"/>
        <end position="463"/>
    </location>
</feature>
<dbReference type="Proteomes" id="UP000027222">
    <property type="component" value="Unassembled WGS sequence"/>
</dbReference>
<accession>A0A067SIZ3</accession>
<dbReference type="HOGENOM" id="CLU_024271_1_0_1"/>
<dbReference type="InterPro" id="IPR001810">
    <property type="entry name" value="F-box_dom"/>
</dbReference>
<evidence type="ECO:0000313" key="4">
    <source>
        <dbReference type="Proteomes" id="UP000027222"/>
    </source>
</evidence>
<protein>
    <recommendedName>
        <fullName evidence="2">F-box domain-containing protein</fullName>
    </recommendedName>
</protein>
<sequence length="571" mass="64046">MDLEDVNPIDQLQTSTIDNVPPEILIMILTNLDSSDILRVRQTCRTLCKTSYDRVIWMSLLQEQLAYLPMPPELARIYHREDRLLQSYSTCTIESTVVKAQRTAAAWVMPRAVEPYKLKKEVGSNLMGLRMFLDRWLLALYSEGVVHLYDTQPQGKSRRDIEGEIAPVLRASLIQEMPNLWTSFAARMDPSGETLVLALSCSLSPHVVEIFEINFASLPQGHMFLTDAFRLVRTINLPAYYLVQAIDMVERLLFISTQSVVEIINWSDEDYDLADLQDHQRKVMRVRPEDLEGLWNGTVAVRPLGSSGYLLVFKTRCLEVHKSPSSNKPSPPPLKHGFFMTFREVSVSECSVSRSTNSEMETYEVTLFAYDVIQGLFHYTVRLSLPLSRASEVPPSLDVQLTGIYPLALGIVEPASSSASDSGPASSITYSANFSPTPTFTHTHANHHGTSSTPRQTHGRGSDYASRGFLSAHSLGLQGKRAVWVERKRSSTVREVQVWCPEPPSVSPVYVSGRLDGGDNQRVLEMKRRVVCSFSSYDLRDDITHCTLGEVNGTIVLGHRSGDISIIRLNH</sequence>
<evidence type="ECO:0000259" key="2">
    <source>
        <dbReference type="PROSITE" id="PS50181"/>
    </source>
</evidence>
<feature type="domain" description="F-box" evidence="2">
    <location>
        <begin position="14"/>
        <end position="60"/>
    </location>
</feature>
<dbReference type="InterPro" id="IPR036047">
    <property type="entry name" value="F-box-like_dom_sf"/>
</dbReference>
<dbReference type="SUPFAM" id="SSF81383">
    <property type="entry name" value="F-box domain"/>
    <property type="match status" value="1"/>
</dbReference>
<organism evidence="3 4">
    <name type="scientific">Galerina marginata (strain CBS 339.88)</name>
    <dbReference type="NCBI Taxonomy" id="685588"/>
    <lineage>
        <taxon>Eukaryota</taxon>
        <taxon>Fungi</taxon>
        <taxon>Dikarya</taxon>
        <taxon>Basidiomycota</taxon>
        <taxon>Agaricomycotina</taxon>
        <taxon>Agaricomycetes</taxon>
        <taxon>Agaricomycetidae</taxon>
        <taxon>Agaricales</taxon>
        <taxon>Agaricineae</taxon>
        <taxon>Strophariaceae</taxon>
        <taxon>Galerina</taxon>
    </lineage>
</organism>
<dbReference type="Pfam" id="PF12937">
    <property type="entry name" value="F-box-like"/>
    <property type="match status" value="1"/>
</dbReference>